<protein>
    <submittedName>
        <fullName evidence="1">Uncharacterized protein</fullName>
    </submittedName>
</protein>
<evidence type="ECO:0000313" key="1">
    <source>
        <dbReference type="EMBL" id="MTR83420.1"/>
    </source>
</evidence>
<name>A0A844KVH1_9FIRM</name>
<reference evidence="1 2" key="1">
    <citation type="journal article" date="2019" name="Nat. Med.">
        <title>A library of human gut bacterial isolates paired with longitudinal multiomics data enables mechanistic microbiome research.</title>
        <authorList>
            <person name="Poyet M."/>
            <person name="Groussin M."/>
            <person name="Gibbons S.M."/>
            <person name="Avila-Pacheco J."/>
            <person name="Jiang X."/>
            <person name="Kearney S.M."/>
            <person name="Perrotta A.R."/>
            <person name="Berdy B."/>
            <person name="Zhao S."/>
            <person name="Lieberman T.D."/>
            <person name="Swanson P.K."/>
            <person name="Smith M."/>
            <person name="Roesemann S."/>
            <person name="Alexander J.E."/>
            <person name="Rich S.A."/>
            <person name="Livny J."/>
            <person name="Vlamakis H."/>
            <person name="Clish C."/>
            <person name="Bullock K."/>
            <person name="Deik A."/>
            <person name="Scott J."/>
            <person name="Pierce K.A."/>
            <person name="Xavier R.J."/>
            <person name="Alm E.J."/>
        </authorList>
    </citation>
    <scope>NUCLEOTIDE SEQUENCE [LARGE SCALE GENOMIC DNA]</scope>
    <source>
        <strain evidence="1 2">BIOML-A1</strain>
    </source>
</reference>
<dbReference type="RefSeq" id="WP_006859214.1">
    <property type="nucleotide sequence ID" value="NZ_JADNPM010000061.1"/>
</dbReference>
<organism evidence="1 2">
    <name type="scientific">Roseburia faecis</name>
    <dbReference type="NCBI Taxonomy" id="301302"/>
    <lineage>
        <taxon>Bacteria</taxon>
        <taxon>Bacillati</taxon>
        <taxon>Bacillota</taxon>
        <taxon>Clostridia</taxon>
        <taxon>Lachnospirales</taxon>
        <taxon>Lachnospiraceae</taxon>
        <taxon>Roseburia</taxon>
    </lineage>
</organism>
<dbReference type="Proteomes" id="UP000446657">
    <property type="component" value="Unassembled WGS sequence"/>
</dbReference>
<sequence>MRALKCLRNIEIIRKKHEMAVAKQQSEAWRKALDGVPDSLRMLLEINNTENVPEYSEKQKKQYNDAIKAYDHTGNGVSWSQFEWKTYDTQMTVTFEDSVKVESISKNGKFKCIMEPYPGNELDF</sequence>
<dbReference type="AlphaFoldDB" id="A0A844KVH1"/>
<dbReference type="EMBL" id="WNAL01000107">
    <property type="protein sequence ID" value="MTR83420.1"/>
    <property type="molecule type" value="Genomic_DNA"/>
</dbReference>
<gene>
    <name evidence="1" type="ORF">GMD30_17620</name>
</gene>
<comment type="caution">
    <text evidence="1">The sequence shown here is derived from an EMBL/GenBank/DDBJ whole genome shotgun (WGS) entry which is preliminary data.</text>
</comment>
<dbReference type="GeneID" id="61431805"/>
<proteinExistence type="predicted"/>
<accession>A0A844KVH1</accession>
<evidence type="ECO:0000313" key="2">
    <source>
        <dbReference type="Proteomes" id="UP000446657"/>
    </source>
</evidence>